<accession>A0A8S5SC29</accession>
<sequence length="41" mass="5035">MYKQILLFCTNKSQELFYFFISFHTLSYLFIQNKKPLIRGL</sequence>
<organism evidence="1">
    <name type="scientific">Siphoviridae sp. ct4Z13</name>
    <dbReference type="NCBI Taxonomy" id="2827778"/>
    <lineage>
        <taxon>Viruses</taxon>
        <taxon>Duplodnaviria</taxon>
        <taxon>Heunggongvirae</taxon>
        <taxon>Uroviricota</taxon>
        <taxon>Caudoviricetes</taxon>
    </lineage>
</organism>
<proteinExistence type="predicted"/>
<reference evidence="1" key="1">
    <citation type="journal article" date="2021" name="Proc. Natl. Acad. Sci. U.S.A.">
        <title>A Catalog of Tens of Thousands of Viruses from Human Metagenomes Reveals Hidden Associations with Chronic Diseases.</title>
        <authorList>
            <person name="Tisza M.J."/>
            <person name="Buck C.B."/>
        </authorList>
    </citation>
    <scope>NUCLEOTIDE SEQUENCE</scope>
    <source>
        <strain evidence="1">Ct4Z13</strain>
    </source>
</reference>
<dbReference type="EMBL" id="BK032566">
    <property type="protein sequence ID" value="DAF48274.1"/>
    <property type="molecule type" value="Genomic_DNA"/>
</dbReference>
<name>A0A8S5SC29_9CAUD</name>
<protein>
    <submittedName>
        <fullName evidence="1">Uncharacterized protein</fullName>
    </submittedName>
</protein>
<evidence type="ECO:0000313" key="1">
    <source>
        <dbReference type="EMBL" id="DAF48274.1"/>
    </source>
</evidence>